<feature type="chain" id="PRO_5008903628" evidence="1">
    <location>
        <begin position="22"/>
        <end position="261"/>
    </location>
</feature>
<keyword evidence="1" id="KW-0732">Signal</keyword>
<evidence type="ECO:0000313" key="2">
    <source>
        <dbReference type="EMBL" id="ODM89279.1"/>
    </source>
</evidence>
<dbReference type="SUPFAM" id="SSF49854">
    <property type="entry name" value="Spermadhesin, CUB domain"/>
    <property type="match status" value="1"/>
</dbReference>
<evidence type="ECO:0000256" key="1">
    <source>
        <dbReference type="SAM" id="SignalP"/>
    </source>
</evidence>
<dbReference type="Proteomes" id="UP000094527">
    <property type="component" value="Unassembled WGS sequence"/>
</dbReference>
<dbReference type="AlphaFoldDB" id="A0A1D2M8L5"/>
<reference evidence="2 3" key="1">
    <citation type="journal article" date="2016" name="Genome Biol. Evol.">
        <title>Gene Family Evolution Reflects Adaptation to Soil Environmental Stressors in the Genome of the Collembolan Orchesella cincta.</title>
        <authorList>
            <person name="Faddeeva-Vakhrusheva A."/>
            <person name="Derks M.F."/>
            <person name="Anvar S.Y."/>
            <person name="Agamennone V."/>
            <person name="Suring W."/>
            <person name="Smit S."/>
            <person name="van Straalen N.M."/>
            <person name="Roelofs D."/>
        </authorList>
    </citation>
    <scope>NUCLEOTIDE SEQUENCE [LARGE SCALE GENOMIC DNA]</scope>
    <source>
        <tissue evidence="2">Mixed pool</tissue>
    </source>
</reference>
<evidence type="ECO:0000313" key="3">
    <source>
        <dbReference type="Proteomes" id="UP000094527"/>
    </source>
</evidence>
<comment type="caution">
    <text evidence="2">The sequence shown here is derived from an EMBL/GenBank/DDBJ whole genome shotgun (WGS) entry which is preliminary data.</text>
</comment>
<keyword evidence="3" id="KW-1185">Reference proteome</keyword>
<dbReference type="EMBL" id="LJIJ01002755">
    <property type="protein sequence ID" value="ODM89279.1"/>
    <property type="molecule type" value="Genomic_DNA"/>
</dbReference>
<sequence length="261" mass="28994">MTLKTFTVFIILGTCAIGIVAIPSKVKDDVQHTLTCGGEMRPPRDDFLQDVLSFGLHTKTGDTGITATCMSKYAANRVYNTTHHEINGTGIATLNSNCNVLVLTYFTGENIENSQGFSMVYTSISGSNELISGTSKHYVVNSAEGDLRHPLSVKEQYSNLELSTFVFAPVENAYSPNTKTVIRYVLDDLEHWCSDFLDVLKFHPATTWTLSHRACNETIYERFESDDMIMVVFISDASVTGHGFHLIHSHEPKSLSDCSYK</sequence>
<gene>
    <name evidence="2" type="ORF">Ocin01_17403</name>
</gene>
<feature type="signal peptide" evidence="1">
    <location>
        <begin position="1"/>
        <end position="21"/>
    </location>
</feature>
<dbReference type="InterPro" id="IPR035914">
    <property type="entry name" value="Sperma_CUB_dom_sf"/>
</dbReference>
<protein>
    <submittedName>
        <fullName evidence="2">Uncharacterized protein</fullName>
    </submittedName>
</protein>
<organism evidence="2 3">
    <name type="scientific">Orchesella cincta</name>
    <name type="common">Springtail</name>
    <name type="synonym">Podura cincta</name>
    <dbReference type="NCBI Taxonomy" id="48709"/>
    <lineage>
        <taxon>Eukaryota</taxon>
        <taxon>Metazoa</taxon>
        <taxon>Ecdysozoa</taxon>
        <taxon>Arthropoda</taxon>
        <taxon>Hexapoda</taxon>
        <taxon>Collembola</taxon>
        <taxon>Entomobryomorpha</taxon>
        <taxon>Entomobryoidea</taxon>
        <taxon>Orchesellidae</taxon>
        <taxon>Orchesellinae</taxon>
        <taxon>Orchesella</taxon>
    </lineage>
</organism>
<proteinExistence type="predicted"/>
<accession>A0A1D2M8L5</accession>
<name>A0A1D2M8L5_ORCCI</name>